<dbReference type="InterPro" id="IPR036291">
    <property type="entry name" value="NAD(P)-bd_dom_sf"/>
</dbReference>
<sequence length="174" mass="19674">MKADVERYIRTKGIPSTFVLPGYFMTNFTAFQMLKKGEDGVFNLCYPVSDRAAFPLFDAQADTGKYVIAAVKNRTQVLGKQILAAADYYTPTRIISEFEEITGKQGKFISIDSETYKSFLPGPMADEMLENHLFIEEPGYYAGRSLEESRQLLTSVGLQPTTWKAFLMKNKDSF</sequence>
<evidence type="ECO:0000259" key="3">
    <source>
        <dbReference type="Pfam" id="PF05368"/>
    </source>
</evidence>
<dbReference type="InterPro" id="IPR051164">
    <property type="entry name" value="NmrA-like_oxidored"/>
</dbReference>
<gene>
    <name evidence="4" type="ORF">CLO192961_LOCUS294629</name>
</gene>
<proteinExistence type="inferred from homology"/>
<comment type="caution">
    <text evidence="4">The sequence shown here is derived from an EMBL/GenBank/DDBJ whole genome shotgun (WGS) entry which is preliminary data.</text>
</comment>
<accession>A0ABY6UHX3</accession>
<evidence type="ECO:0000313" key="4">
    <source>
        <dbReference type="EMBL" id="VUC30826.1"/>
    </source>
</evidence>
<organism evidence="4 5">
    <name type="scientific">Bionectria ochroleuca</name>
    <name type="common">Gliocladium roseum</name>
    <dbReference type="NCBI Taxonomy" id="29856"/>
    <lineage>
        <taxon>Eukaryota</taxon>
        <taxon>Fungi</taxon>
        <taxon>Dikarya</taxon>
        <taxon>Ascomycota</taxon>
        <taxon>Pezizomycotina</taxon>
        <taxon>Sordariomycetes</taxon>
        <taxon>Hypocreomycetidae</taxon>
        <taxon>Hypocreales</taxon>
        <taxon>Bionectriaceae</taxon>
        <taxon>Clonostachys</taxon>
    </lineage>
</organism>
<dbReference type="EMBL" id="CABFNS010000824">
    <property type="protein sequence ID" value="VUC30826.1"/>
    <property type="molecule type" value="Genomic_DNA"/>
</dbReference>
<dbReference type="Gene3D" id="3.40.50.720">
    <property type="entry name" value="NAD(P)-binding Rossmann-like Domain"/>
    <property type="match status" value="1"/>
</dbReference>
<name>A0ABY6UHX3_BIOOC</name>
<dbReference type="InterPro" id="IPR008030">
    <property type="entry name" value="NmrA-like"/>
</dbReference>
<dbReference type="Proteomes" id="UP000766486">
    <property type="component" value="Unassembled WGS sequence"/>
</dbReference>
<evidence type="ECO:0000313" key="5">
    <source>
        <dbReference type="Proteomes" id="UP000766486"/>
    </source>
</evidence>
<dbReference type="PANTHER" id="PTHR42748:SF31">
    <property type="entry name" value="NMRA-LIKE DOMAIN-CONTAINING PROTEIN-RELATED"/>
    <property type="match status" value="1"/>
</dbReference>
<protein>
    <recommendedName>
        <fullName evidence="3">NmrA-like domain-containing protein</fullName>
    </recommendedName>
</protein>
<comment type="similarity">
    <text evidence="1">Belongs to the NmrA-type oxidoreductase family.</text>
</comment>
<keyword evidence="2" id="KW-0521">NADP</keyword>
<reference evidence="4 5" key="1">
    <citation type="submission" date="2019-06" db="EMBL/GenBank/DDBJ databases">
        <authorList>
            <person name="Broberg M."/>
        </authorList>
    </citation>
    <scope>NUCLEOTIDE SEQUENCE [LARGE SCALE GENOMIC DNA]</scope>
</reference>
<dbReference type="Gene3D" id="3.90.25.10">
    <property type="entry name" value="UDP-galactose 4-epimerase, domain 1"/>
    <property type="match status" value="1"/>
</dbReference>
<evidence type="ECO:0000256" key="2">
    <source>
        <dbReference type="ARBA" id="ARBA00022857"/>
    </source>
</evidence>
<dbReference type="SUPFAM" id="SSF51735">
    <property type="entry name" value="NAD(P)-binding Rossmann-fold domains"/>
    <property type="match status" value="1"/>
</dbReference>
<dbReference type="Pfam" id="PF05368">
    <property type="entry name" value="NmrA"/>
    <property type="match status" value="1"/>
</dbReference>
<dbReference type="PANTHER" id="PTHR42748">
    <property type="entry name" value="NITROGEN METABOLITE REPRESSION PROTEIN NMRA FAMILY MEMBER"/>
    <property type="match status" value="1"/>
</dbReference>
<keyword evidence="5" id="KW-1185">Reference proteome</keyword>
<feature type="domain" description="NmrA-like" evidence="3">
    <location>
        <begin position="2"/>
        <end position="167"/>
    </location>
</feature>
<evidence type="ECO:0000256" key="1">
    <source>
        <dbReference type="ARBA" id="ARBA00006328"/>
    </source>
</evidence>